<protein>
    <recommendedName>
        <fullName evidence="5">HTH lysR-type domain-containing protein</fullName>
    </recommendedName>
</protein>
<dbReference type="PANTHER" id="PTHR30427">
    <property type="entry name" value="TRANSCRIPTIONAL ACTIVATOR PROTEIN LYSR"/>
    <property type="match status" value="1"/>
</dbReference>
<dbReference type="Gene3D" id="3.40.190.290">
    <property type="match status" value="1"/>
</dbReference>
<dbReference type="Pfam" id="PF00126">
    <property type="entry name" value="HTH_1"/>
    <property type="match status" value="1"/>
</dbReference>
<dbReference type="AlphaFoldDB" id="A0A0F3ITY9"/>
<dbReference type="Gene3D" id="1.10.10.10">
    <property type="entry name" value="Winged helix-like DNA-binding domain superfamily/Winged helix DNA-binding domain"/>
    <property type="match status" value="1"/>
</dbReference>
<evidence type="ECO:0000313" key="6">
    <source>
        <dbReference type="EMBL" id="KJV10166.1"/>
    </source>
</evidence>
<dbReference type="Proteomes" id="UP000033774">
    <property type="component" value="Unassembled WGS sequence"/>
</dbReference>
<dbReference type="PRINTS" id="PR00039">
    <property type="entry name" value="HTHLYSR"/>
</dbReference>
<evidence type="ECO:0000256" key="1">
    <source>
        <dbReference type="ARBA" id="ARBA00009437"/>
    </source>
</evidence>
<comment type="caution">
    <text evidence="6">The sequence shown here is derived from an EMBL/GenBank/DDBJ whole genome shotgun (WGS) entry which is preliminary data.</text>
</comment>
<organism evidence="6 7">
    <name type="scientific">Elstera litoralis</name>
    <dbReference type="NCBI Taxonomy" id="552518"/>
    <lineage>
        <taxon>Bacteria</taxon>
        <taxon>Pseudomonadati</taxon>
        <taxon>Pseudomonadota</taxon>
        <taxon>Alphaproteobacteria</taxon>
        <taxon>Rhodospirillales</taxon>
        <taxon>Rhodospirillaceae</taxon>
        <taxon>Elstera</taxon>
    </lineage>
</organism>
<dbReference type="SUPFAM" id="SSF53850">
    <property type="entry name" value="Periplasmic binding protein-like II"/>
    <property type="match status" value="1"/>
</dbReference>
<evidence type="ECO:0000256" key="4">
    <source>
        <dbReference type="ARBA" id="ARBA00023163"/>
    </source>
</evidence>
<comment type="similarity">
    <text evidence="1">Belongs to the LysR transcriptional regulatory family.</text>
</comment>
<reference evidence="6 7" key="1">
    <citation type="submission" date="2015-03" db="EMBL/GenBank/DDBJ databases">
        <title>Draft genome sequence of Elstera litoralis.</title>
        <authorList>
            <person name="Rahalkar M.C."/>
            <person name="Dhakephalkar P.K."/>
            <person name="Pore S.D."/>
            <person name="Arora P."/>
            <person name="Kapse N.G."/>
            <person name="Pandit P.S."/>
        </authorList>
    </citation>
    <scope>NUCLEOTIDE SEQUENCE [LARGE SCALE GENOMIC DNA]</scope>
    <source>
        <strain evidence="6 7">Dia-1</strain>
    </source>
</reference>
<dbReference type="InterPro" id="IPR000847">
    <property type="entry name" value="LysR_HTH_N"/>
</dbReference>
<keyword evidence="3" id="KW-0238">DNA-binding</keyword>
<name>A0A0F3ITY9_9PROT</name>
<keyword evidence="2" id="KW-0805">Transcription regulation</keyword>
<dbReference type="GO" id="GO:0009089">
    <property type="term" value="P:lysine biosynthetic process via diaminopimelate"/>
    <property type="evidence" value="ECO:0007669"/>
    <property type="project" value="TreeGrafter"/>
</dbReference>
<evidence type="ECO:0000259" key="5">
    <source>
        <dbReference type="PROSITE" id="PS50931"/>
    </source>
</evidence>
<dbReference type="InterPro" id="IPR005119">
    <property type="entry name" value="LysR_subst-bd"/>
</dbReference>
<accession>A0A0F3ITY9</accession>
<proteinExistence type="inferred from homology"/>
<feature type="domain" description="HTH lysR-type" evidence="5">
    <location>
        <begin position="6"/>
        <end position="63"/>
    </location>
</feature>
<dbReference type="GO" id="GO:0043565">
    <property type="term" value="F:sequence-specific DNA binding"/>
    <property type="evidence" value="ECO:0007669"/>
    <property type="project" value="TreeGrafter"/>
</dbReference>
<dbReference type="InterPro" id="IPR036388">
    <property type="entry name" value="WH-like_DNA-bd_sf"/>
</dbReference>
<dbReference type="GO" id="GO:0010628">
    <property type="term" value="P:positive regulation of gene expression"/>
    <property type="evidence" value="ECO:0007669"/>
    <property type="project" value="TreeGrafter"/>
</dbReference>
<evidence type="ECO:0000256" key="3">
    <source>
        <dbReference type="ARBA" id="ARBA00023125"/>
    </source>
</evidence>
<evidence type="ECO:0000313" key="7">
    <source>
        <dbReference type="Proteomes" id="UP000033774"/>
    </source>
</evidence>
<gene>
    <name evidence="6" type="ORF">VZ95_06745</name>
</gene>
<dbReference type="RefSeq" id="WP_045775176.1">
    <property type="nucleotide sequence ID" value="NZ_LAJY01000137.1"/>
</dbReference>
<dbReference type="EMBL" id="LAJY01000137">
    <property type="protein sequence ID" value="KJV10166.1"/>
    <property type="molecule type" value="Genomic_DNA"/>
</dbReference>
<dbReference type="SUPFAM" id="SSF46785">
    <property type="entry name" value="Winged helix' DNA-binding domain"/>
    <property type="match status" value="1"/>
</dbReference>
<evidence type="ECO:0000256" key="2">
    <source>
        <dbReference type="ARBA" id="ARBA00023015"/>
    </source>
</evidence>
<dbReference type="OrthoDB" id="8479870at2"/>
<dbReference type="GO" id="GO:0003700">
    <property type="term" value="F:DNA-binding transcription factor activity"/>
    <property type="evidence" value="ECO:0007669"/>
    <property type="project" value="InterPro"/>
</dbReference>
<dbReference type="PANTHER" id="PTHR30427:SF1">
    <property type="entry name" value="TRANSCRIPTIONAL ACTIVATOR PROTEIN LYSR"/>
    <property type="match status" value="1"/>
</dbReference>
<keyword evidence="7" id="KW-1185">Reference proteome</keyword>
<dbReference type="InterPro" id="IPR036390">
    <property type="entry name" value="WH_DNA-bd_sf"/>
</dbReference>
<sequence>MENLTLTLRHLRVFRAIMATGSATAAADRLAITQPAVSQQLAQLEEALDLRLFERKAGRLVATDQAVELHREVANAFDSIERIVNLASRLRADAPATLRIGAPHSLGFQVLPQICGAFSARYPGLAFEHQAGRYEVVGGQVAAGALDLAILKRPVRHPGTDILCSFEARSVCIIPAKHPLAQQPGVFGPEDLKDAPLVMLRRDSPSRHLLEQALLTAGVRPRVKVEAMTVAACCGFATAGLGVAVVNELMAMQFETPGVVLRPFEIEGDRQVFDLVTLAGVPVSPLIQEFSDFMVAWVEKTLTAFRKRLTDV</sequence>
<keyword evidence="4" id="KW-0804">Transcription</keyword>
<dbReference type="PROSITE" id="PS50931">
    <property type="entry name" value="HTH_LYSR"/>
    <property type="match status" value="1"/>
</dbReference>
<dbReference type="Pfam" id="PF03466">
    <property type="entry name" value="LysR_substrate"/>
    <property type="match status" value="1"/>
</dbReference>